<dbReference type="GO" id="GO:0005576">
    <property type="term" value="C:extracellular region"/>
    <property type="evidence" value="ECO:0007669"/>
    <property type="project" value="UniProtKB-SubCell"/>
</dbReference>
<dbReference type="Pfam" id="PF24300">
    <property type="entry name" value="KWL1"/>
    <property type="match status" value="2"/>
</dbReference>
<comment type="caution">
    <text evidence="5">The sequence shown here is derived from an EMBL/GenBank/DDBJ whole genome shotgun (WGS) entry which is preliminary data.</text>
</comment>
<evidence type="ECO:0000256" key="4">
    <source>
        <dbReference type="SAM" id="MobiDB-lite"/>
    </source>
</evidence>
<keyword evidence="2" id="KW-0964">Secreted</keyword>
<dbReference type="InterPro" id="IPR039271">
    <property type="entry name" value="Kiwellin-like"/>
</dbReference>
<name>A0A7J7CG68_TRIWF</name>
<evidence type="ECO:0000256" key="1">
    <source>
        <dbReference type="ARBA" id="ARBA00004613"/>
    </source>
</evidence>
<evidence type="ECO:0000256" key="2">
    <source>
        <dbReference type="ARBA" id="ARBA00022525"/>
    </source>
</evidence>
<organism evidence="5 6">
    <name type="scientific">Tripterygium wilfordii</name>
    <name type="common">Thunder God vine</name>
    <dbReference type="NCBI Taxonomy" id="458696"/>
    <lineage>
        <taxon>Eukaryota</taxon>
        <taxon>Viridiplantae</taxon>
        <taxon>Streptophyta</taxon>
        <taxon>Embryophyta</taxon>
        <taxon>Tracheophyta</taxon>
        <taxon>Spermatophyta</taxon>
        <taxon>Magnoliopsida</taxon>
        <taxon>eudicotyledons</taxon>
        <taxon>Gunneridae</taxon>
        <taxon>Pentapetalae</taxon>
        <taxon>rosids</taxon>
        <taxon>fabids</taxon>
        <taxon>Celastrales</taxon>
        <taxon>Celastraceae</taxon>
        <taxon>Tripterygium</taxon>
    </lineage>
</organism>
<keyword evidence="6" id="KW-1185">Reference proteome</keyword>
<feature type="region of interest" description="Disordered" evidence="4">
    <location>
        <begin position="1"/>
        <end position="27"/>
    </location>
</feature>
<dbReference type="PANTHER" id="PTHR33191">
    <property type="entry name" value="RIPENING-RELATED PROTEIN 2-RELATED"/>
    <property type="match status" value="1"/>
</dbReference>
<gene>
    <name evidence="5" type="ORF">HS088_TW17G00576</name>
</gene>
<dbReference type="PANTHER" id="PTHR33191:SF77">
    <property type="entry name" value="RIPENING-RELATED PROTEIN 1"/>
    <property type="match status" value="1"/>
</dbReference>
<accession>A0A7J7CG68</accession>
<proteinExistence type="predicted"/>
<evidence type="ECO:0000313" key="5">
    <source>
        <dbReference type="EMBL" id="KAF5733041.1"/>
    </source>
</evidence>
<evidence type="ECO:0000256" key="3">
    <source>
        <dbReference type="ARBA" id="ARBA00022729"/>
    </source>
</evidence>
<dbReference type="InParanoid" id="A0A7J7CG68"/>
<dbReference type="AlphaFoldDB" id="A0A7J7CG68"/>
<reference evidence="5 6" key="1">
    <citation type="journal article" date="2020" name="Nat. Commun.">
        <title>Genome of Tripterygium wilfordii and identification of cytochrome P450 involved in triptolide biosynthesis.</title>
        <authorList>
            <person name="Tu L."/>
            <person name="Su P."/>
            <person name="Zhang Z."/>
            <person name="Gao L."/>
            <person name="Wang J."/>
            <person name="Hu T."/>
            <person name="Zhou J."/>
            <person name="Zhang Y."/>
            <person name="Zhao Y."/>
            <person name="Liu Y."/>
            <person name="Song Y."/>
            <person name="Tong Y."/>
            <person name="Lu Y."/>
            <person name="Yang J."/>
            <person name="Xu C."/>
            <person name="Jia M."/>
            <person name="Peters R.J."/>
            <person name="Huang L."/>
            <person name="Gao W."/>
        </authorList>
    </citation>
    <scope>NUCLEOTIDE SEQUENCE [LARGE SCALE GENOMIC DNA]</scope>
    <source>
        <strain evidence="6">cv. XIE 37</strain>
        <tissue evidence="5">Leaf</tissue>
    </source>
</reference>
<keyword evidence="3" id="KW-0732">Signal</keyword>
<dbReference type="Proteomes" id="UP000593562">
    <property type="component" value="Unassembled WGS sequence"/>
</dbReference>
<sequence length="172" mass="18862">MQLSPQTCKPSGKIRGKNPPPKQCNRENDSDCCIEGELYTTYKCSPPVSRRTNATLTLNSFGNGFLRKTKNTCSFSLHAQTCKPSGKIGGKKHPPKQCNRENDSDCCIKGKLYTTYKCSPPVSRRTKATLTLNSFQKGGDGGGRRPAIYSIIRTGIRPEAKGTRVTIKAETT</sequence>
<comment type="subcellular location">
    <subcellularLocation>
        <location evidence="1">Secreted</location>
    </subcellularLocation>
</comment>
<dbReference type="EMBL" id="JAAARO010000017">
    <property type="protein sequence ID" value="KAF5733041.1"/>
    <property type="molecule type" value="Genomic_DNA"/>
</dbReference>
<evidence type="ECO:0000313" key="6">
    <source>
        <dbReference type="Proteomes" id="UP000593562"/>
    </source>
</evidence>
<protein>
    <submittedName>
        <fullName evidence="5">Putative ripening-related protein 1</fullName>
    </submittedName>
</protein>